<dbReference type="InterPro" id="IPR027558">
    <property type="entry name" value="Pre_pil_HX9DG_C"/>
</dbReference>
<dbReference type="NCBIfam" id="TIGR02532">
    <property type="entry name" value="IV_pilin_GFxxxE"/>
    <property type="match status" value="1"/>
</dbReference>
<proteinExistence type="predicted"/>
<dbReference type="PANTHER" id="PTHR30093:SF2">
    <property type="entry name" value="TYPE II SECRETION SYSTEM PROTEIN H"/>
    <property type="match status" value="1"/>
</dbReference>
<dbReference type="Gene3D" id="3.30.700.10">
    <property type="entry name" value="Glycoprotein, Type 4 Pilin"/>
    <property type="match status" value="1"/>
</dbReference>
<keyword evidence="3" id="KW-1185">Reference proteome</keyword>
<dbReference type="Pfam" id="PF07963">
    <property type="entry name" value="N_methyl"/>
    <property type="match status" value="1"/>
</dbReference>
<dbReference type="Pfam" id="PF07596">
    <property type="entry name" value="SBP_bac_10"/>
    <property type="match status" value="1"/>
</dbReference>
<evidence type="ECO:0000313" key="2">
    <source>
        <dbReference type="EMBL" id="AGA25220.1"/>
    </source>
</evidence>
<dbReference type="NCBIfam" id="TIGR04294">
    <property type="entry name" value="pre_pil_HX9DG"/>
    <property type="match status" value="1"/>
</dbReference>
<dbReference type="STRING" id="886293.Sinac_0812"/>
<evidence type="ECO:0000313" key="3">
    <source>
        <dbReference type="Proteomes" id="UP000010798"/>
    </source>
</evidence>
<name>L0D8M7_SINAD</name>
<reference evidence="2 3" key="1">
    <citation type="submission" date="2012-02" db="EMBL/GenBank/DDBJ databases">
        <title>Complete sequence of chromosome of Singulisphaera acidiphila DSM 18658.</title>
        <authorList>
            <consortium name="US DOE Joint Genome Institute (JGI-PGF)"/>
            <person name="Lucas S."/>
            <person name="Copeland A."/>
            <person name="Lapidus A."/>
            <person name="Glavina del Rio T."/>
            <person name="Dalin E."/>
            <person name="Tice H."/>
            <person name="Bruce D."/>
            <person name="Goodwin L."/>
            <person name="Pitluck S."/>
            <person name="Peters L."/>
            <person name="Ovchinnikova G."/>
            <person name="Chertkov O."/>
            <person name="Kyrpides N."/>
            <person name="Mavromatis K."/>
            <person name="Ivanova N."/>
            <person name="Brettin T."/>
            <person name="Detter J.C."/>
            <person name="Han C."/>
            <person name="Larimer F."/>
            <person name="Land M."/>
            <person name="Hauser L."/>
            <person name="Markowitz V."/>
            <person name="Cheng J.-F."/>
            <person name="Hugenholtz P."/>
            <person name="Woyke T."/>
            <person name="Wu D."/>
            <person name="Tindall B."/>
            <person name="Pomrenke H."/>
            <person name="Brambilla E."/>
            <person name="Klenk H.-P."/>
            <person name="Eisen J.A."/>
        </authorList>
    </citation>
    <scope>NUCLEOTIDE SEQUENCE [LARGE SCALE GENOMIC DNA]</scope>
    <source>
        <strain evidence="3">ATCC BAA-1392 / DSM 18658 / VKM B-2454 / MOB10</strain>
    </source>
</reference>
<dbReference type="Proteomes" id="UP000010798">
    <property type="component" value="Chromosome"/>
</dbReference>
<dbReference type="InterPro" id="IPR012902">
    <property type="entry name" value="N_methyl_site"/>
</dbReference>
<dbReference type="KEGG" id="saci:Sinac_0812"/>
<sequence>MGTVRNPRRLAFTLIELLVVIAIIAVLIALLLPAVQAAREAARRSQCVNNMKQIGLGLHNYHSTNDSFPWTSGWMSPVFPTNDAGNEWSCFSAQALMLSYMEQNATYNAINFSWGLYPFQDRTDSLQSTAIYQVISSFLCPSDSGRGRNNYRASNGTNYDWHSRQSGSGALVRTNSAGQTIRGVAGITDGTSNTIAFLERNRGDGDPAKYTPGDVIAGVGITGFPTFILQNPGDQAYLPTAISTCQAATGPTYDWGGWTWAGGEYTNSVINFVLTPNHKSKDCSPWGGVGTGYGFFTARSWHSGGVNSLMADGSVKFIKDSISPQTWYALATATGGEVVSSDSY</sequence>
<dbReference type="EMBL" id="CP003364">
    <property type="protein sequence ID" value="AGA25220.1"/>
    <property type="molecule type" value="Genomic_DNA"/>
</dbReference>
<protein>
    <submittedName>
        <fullName evidence="2">Prepilin-type N-terminal cleavage/methylation domain-containing protein</fullName>
    </submittedName>
</protein>
<dbReference type="RefSeq" id="WP_015244399.1">
    <property type="nucleotide sequence ID" value="NC_019892.1"/>
</dbReference>
<feature type="domain" description="DUF1559" evidence="1">
    <location>
        <begin position="36"/>
        <end position="324"/>
    </location>
</feature>
<dbReference type="eggNOG" id="COG2165">
    <property type="taxonomic scope" value="Bacteria"/>
</dbReference>
<accession>L0D8M7</accession>
<gene>
    <name evidence="2" type="ordered locus">Sinac_0812</name>
</gene>
<dbReference type="InterPro" id="IPR011453">
    <property type="entry name" value="DUF1559"/>
</dbReference>
<organism evidence="2 3">
    <name type="scientific">Singulisphaera acidiphila (strain ATCC BAA-1392 / DSM 18658 / VKM B-2454 / MOB10)</name>
    <dbReference type="NCBI Taxonomy" id="886293"/>
    <lineage>
        <taxon>Bacteria</taxon>
        <taxon>Pseudomonadati</taxon>
        <taxon>Planctomycetota</taxon>
        <taxon>Planctomycetia</taxon>
        <taxon>Isosphaerales</taxon>
        <taxon>Isosphaeraceae</taxon>
        <taxon>Singulisphaera</taxon>
    </lineage>
</organism>
<evidence type="ECO:0000259" key="1">
    <source>
        <dbReference type="Pfam" id="PF07596"/>
    </source>
</evidence>
<dbReference type="HOGENOM" id="CLU_041661_0_0_0"/>
<dbReference type="OrthoDB" id="261667at2"/>
<dbReference type="SUPFAM" id="SSF54523">
    <property type="entry name" value="Pili subunits"/>
    <property type="match status" value="1"/>
</dbReference>
<dbReference type="InterPro" id="IPR045584">
    <property type="entry name" value="Pilin-like"/>
</dbReference>
<dbReference type="AlphaFoldDB" id="L0D8M7"/>
<dbReference type="PANTHER" id="PTHR30093">
    <property type="entry name" value="GENERAL SECRETION PATHWAY PROTEIN G"/>
    <property type="match status" value="1"/>
</dbReference>